<dbReference type="InterPro" id="IPR010985">
    <property type="entry name" value="Ribbon_hlx_hlx"/>
</dbReference>
<comment type="caution">
    <text evidence="1">The sequence shown here is derived from an EMBL/GenBank/DDBJ whole genome shotgun (WGS) entry which is preliminary data.</text>
</comment>
<dbReference type="SUPFAM" id="SSF47598">
    <property type="entry name" value="Ribbon-helix-helix"/>
    <property type="match status" value="1"/>
</dbReference>
<name>A0ABQ6YK53_9NOCA</name>
<protein>
    <recommendedName>
        <fullName evidence="3">CopG family transcriptional regulator</fullName>
    </recommendedName>
</protein>
<organism evidence="1 2">
    <name type="scientific">Nocardia caishijiensis</name>
    <dbReference type="NCBI Taxonomy" id="184756"/>
    <lineage>
        <taxon>Bacteria</taxon>
        <taxon>Bacillati</taxon>
        <taxon>Actinomycetota</taxon>
        <taxon>Actinomycetes</taxon>
        <taxon>Mycobacteriales</taxon>
        <taxon>Nocardiaceae</taxon>
        <taxon>Nocardia</taxon>
    </lineage>
</organism>
<evidence type="ECO:0000313" key="2">
    <source>
        <dbReference type="Proteomes" id="UP000798951"/>
    </source>
</evidence>
<dbReference type="RefSeq" id="WP_067984763.1">
    <property type="nucleotide sequence ID" value="NZ_VMSD01000005.1"/>
</dbReference>
<sequence length="69" mass="7531">MKTITVHLPDEIEAQLIAAAEADGIAVNAVVVQAVQDWIHAHAQRARERARMREVVAGDPHLRALLGDD</sequence>
<reference evidence="1 2" key="1">
    <citation type="submission" date="2019-07" db="EMBL/GenBank/DDBJ databases">
        <title>Genomic Encyclopedia of Type Strains, Phase IV (KMG-IV): sequencing the most valuable type-strain genomes for metagenomic binning, comparative biology and taxonomic classification.</title>
        <authorList>
            <person name="Goeker M."/>
        </authorList>
    </citation>
    <scope>NUCLEOTIDE SEQUENCE [LARGE SCALE GENOMIC DNA]</scope>
    <source>
        <strain evidence="1 2">DSM 44831</strain>
    </source>
</reference>
<evidence type="ECO:0000313" key="1">
    <source>
        <dbReference type="EMBL" id="KAF0846177.1"/>
    </source>
</evidence>
<evidence type="ECO:0008006" key="3">
    <source>
        <dbReference type="Google" id="ProtNLM"/>
    </source>
</evidence>
<proteinExistence type="predicted"/>
<dbReference type="EMBL" id="VMSD01000005">
    <property type="protein sequence ID" value="KAF0846177.1"/>
    <property type="molecule type" value="Genomic_DNA"/>
</dbReference>
<dbReference type="Proteomes" id="UP000798951">
    <property type="component" value="Unassembled WGS sequence"/>
</dbReference>
<keyword evidence="2" id="KW-1185">Reference proteome</keyword>
<gene>
    <name evidence="1" type="ORF">FNL39_10588</name>
</gene>
<accession>A0ABQ6YK53</accession>